<dbReference type="Ensembl" id="ENSCCRT00000124970.1">
    <property type="protein sequence ID" value="ENSCCRP00000170275.1"/>
    <property type="gene ID" value="ENSCCRG00000071909.1"/>
</dbReference>
<feature type="signal peptide" evidence="6">
    <location>
        <begin position="1"/>
        <end position="20"/>
    </location>
</feature>
<feature type="chain" id="PRO_5039934329" evidence="6">
    <location>
        <begin position="21"/>
        <end position="485"/>
    </location>
</feature>
<feature type="domain" description="Ig-like" evidence="7">
    <location>
        <begin position="201"/>
        <end position="281"/>
    </location>
</feature>
<comment type="subcellular location">
    <subcellularLocation>
        <location evidence="1">Membrane</location>
        <topology evidence="1">Single-pass type I membrane protein</topology>
    </subcellularLocation>
</comment>
<dbReference type="GO" id="GO:0005911">
    <property type="term" value="C:cell-cell junction"/>
    <property type="evidence" value="ECO:0007669"/>
    <property type="project" value="TreeGrafter"/>
</dbReference>
<evidence type="ECO:0000256" key="3">
    <source>
        <dbReference type="ARBA" id="ARBA00023157"/>
    </source>
</evidence>
<evidence type="ECO:0000256" key="5">
    <source>
        <dbReference type="ARBA" id="ARBA00023319"/>
    </source>
</evidence>
<dbReference type="InterPro" id="IPR051275">
    <property type="entry name" value="Cell_adhesion_signaling"/>
</dbReference>
<dbReference type="Pfam" id="PF13927">
    <property type="entry name" value="Ig_3"/>
    <property type="match status" value="2"/>
</dbReference>
<dbReference type="Proteomes" id="UP001108240">
    <property type="component" value="Unplaced"/>
</dbReference>
<evidence type="ECO:0000256" key="6">
    <source>
        <dbReference type="SAM" id="SignalP"/>
    </source>
</evidence>
<dbReference type="GO" id="GO:0098609">
    <property type="term" value="P:cell-cell adhesion"/>
    <property type="evidence" value="ECO:0007669"/>
    <property type="project" value="TreeGrafter"/>
</dbReference>
<keyword evidence="3" id="KW-1015">Disulfide bond</keyword>
<keyword evidence="5" id="KW-0393">Immunoglobulin domain</keyword>
<keyword evidence="2" id="KW-0472">Membrane</keyword>
<dbReference type="PANTHER" id="PTHR11640">
    <property type="entry name" value="NEPHRIN"/>
    <property type="match status" value="1"/>
</dbReference>
<feature type="domain" description="Ig-like" evidence="7">
    <location>
        <begin position="286"/>
        <end position="370"/>
    </location>
</feature>
<dbReference type="InterPro" id="IPR003599">
    <property type="entry name" value="Ig_sub"/>
</dbReference>
<dbReference type="InterPro" id="IPR013783">
    <property type="entry name" value="Ig-like_fold"/>
</dbReference>
<accession>A0A9J8CYT8</accession>
<dbReference type="InterPro" id="IPR003597">
    <property type="entry name" value="Ig_C1-set"/>
</dbReference>
<keyword evidence="9" id="KW-1185">Reference proteome</keyword>
<dbReference type="InterPro" id="IPR036179">
    <property type="entry name" value="Ig-like_dom_sf"/>
</dbReference>
<evidence type="ECO:0000256" key="4">
    <source>
        <dbReference type="ARBA" id="ARBA00023180"/>
    </source>
</evidence>
<dbReference type="GeneTree" id="ENSGT00940000167735"/>
<keyword evidence="6" id="KW-0732">Signal</keyword>
<dbReference type="SUPFAM" id="SSF48726">
    <property type="entry name" value="Immunoglobulin"/>
    <property type="match status" value="4"/>
</dbReference>
<evidence type="ECO:0000256" key="2">
    <source>
        <dbReference type="ARBA" id="ARBA00023136"/>
    </source>
</evidence>
<dbReference type="InterPro" id="IPR003598">
    <property type="entry name" value="Ig_sub2"/>
</dbReference>
<dbReference type="Gene3D" id="2.60.40.10">
    <property type="entry name" value="Immunoglobulins"/>
    <property type="match status" value="4"/>
</dbReference>
<dbReference type="PANTHER" id="PTHR11640:SF31">
    <property type="entry name" value="IRREGULAR CHIASM C-ROUGHEST PROTEIN-RELATED"/>
    <property type="match status" value="1"/>
</dbReference>
<protein>
    <submittedName>
        <fullName evidence="8">Vascular cell adhesion molecule 1a</fullName>
    </submittedName>
</protein>
<dbReference type="PROSITE" id="PS50835">
    <property type="entry name" value="IG_LIKE"/>
    <property type="match status" value="4"/>
</dbReference>
<evidence type="ECO:0000256" key="1">
    <source>
        <dbReference type="ARBA" id="ARBA00004479"/>
    </source>
</evidence>
<dbReference type="SMART" id="SM00408">
    <property type="entry name" value="IGc2"/>
    <property type="match status" value="2"/>
</dbReference>
<keyword evidence="4" id="KW-0325">Glycoprotein</keyword>
<evidence type="ECO:0000313" key="8">
    <source>
        <dbReference type="Ensembl" id="ENSCCRP00000170275.1"/>
    </source>
</evidence>
<reference evidence="8" key="1">
    <citation type="submission" date="2025-08" db="UniProtKB">
        <authorList>
            <consortium name="Ensembl"/>
        </authorList>
    </citation>
    <scope>IDENTIFICATION</scope>
</reference>
<organism evidence="8 9">
    <name type="scientific">Cyprinus carpio carpio</name>
    <dbReference type="NCBI Taxonomy" id="630221"/>
    <lineage>
        <taxon>Eukaryota</taxon>
        <taxon>Metazoa</taxon>
        <taxon>Chordata</taxon>
        <taxon>Craniata</taxon>
        <taxon>Vertebrata</taxon>
        <taxon>Euteleostomi</taxon>
        <taxon>Actinopterygii</taxon>
        <taxon>Neopterygii</taxon>
        <taxon>Teleostei</taxon>
        <taxon>Ostariophysi</taxon>
        <taxon>Cypriniformes</taxon>
        <taxon>Cyprinidae</taxon>
        <taxon>Cyprininae</taxon>
        <taxon>Cyprinus</taxon>
    </lineage>
</organism>
<dbReference type="InterPro" id="IPR007110">
    <property type="entry name" value="Ig-like_dom"/>
</dbReference>
<evidence type="ECO:0000313" key="9">
    <source>
        <dbReference type="Proteomes" id="UP001108240"/>
    </source>
</evidence>
<dbReference type="AlphaFoldDB" id="A0A9J8CYT8"/>
<evidence type="ECO:0000259" key="7">
    <source>
        <dbReference type="PROSITE" id="PS50835"/>
    </source>
</evidence>
<feature type="domain" description="Ig-like" evidence="7">
    <location>
        <begin position="36"/>
        <end position="94"/>
    </location>
</feature>
<dbReference type="SMART" id="SM00409">
    <property type="entry name" value="IG"/>
    <property type="match status" value="3"/>
</dbReference>
<dbReference type="GO" id="GO:0005886">
    <property type="term" value="C:plasma membrane"/>
    <property type="evidence" value="ECO:0007669"/>
    <property type="project" value="TreeGrafter"/>
</dbReference>
<sequence>FTRNIHVLHCFFFFLFTGENKFRLELTPVNPVIHVGTDLELTCQMNDCPDNVTFIWKSALDEFLGGEAKDEQTVSRLLIKNISVKHSDRVLCKAISFPEDPILPKIKSLIANQEQRLICTVRNIYPLEKFQIEWLRGDKTLHVEEPQEPIFNSVQNFISVFNYTPSVDDLGKNISCKATLKLSLKNQEKTTTAECKLDISPKNSVIIYPPSILKLGERLEITCHADGNPEPTIVWWKQGETELQSQNHKLIINNASWSQAGWYWCNVSNHVGSQQLRVQVTVVGPPNIPKIQLSHREEPKEGESISIFCSLDGGPAELKLYKQSQSIATGDPNEPTVLLNISSIQITDAGVYTCEAKNDFGIERSTINITVQGEFITFWRSCLGNVIACYCKSVCTCIRGDSRIFILGGLFPDAPNNRKGASSENMTLPQSSAVHSLYFLQKINLSLMFFLERSGFFAALLDTRPSSSLRLIVRADALTPACCHS</sequence>
<reference evidence="8" key="2">
    <citation type="submission" date="2025-09" db="UniProtKB">
        <authorList>
            <consortium name="Ensembl"/>
        </authorList>
    </citation>
    <scope>IDENTIFICATION</scope>
</reference>
<name>A0A9J8CYT8_CYPCA</name>
<feature type="domain" description="Ig-like" evidence="7">
    <location>
        <begin position="98"/>
        <end position="192"/>
    </location>
</feature>
<dbReference type="GO" id="GO:0050839">
    <property type="term" value="F:cell adhesion molecule binding"/>
    <property type="evidence" value="ECO:0007669"/>
    <property type="project" value="TreeGrafter"/>
</dbReference>
<dbReference type="Pfam" id="PF07654">
    <property type="entry name" value="C1-set"/>
    <property type="match status" value="1"/>
</dbReference>
<proteinExistence type="predicted"/>
<dbReference type="CDD" id="cd00096">
    <property type="entry name" value="Ig"/>
    <property type="match status" value="1"/>
</dbReference>